<dbReference type="InterPro" id="IPR012354">
    <property type="entry name" value="Esterase_lipase"/>
</dbReference>
<dbReference type="RefSeq" id="WP_153972900.1">
    <property type="nucleotide sequence ID" value="NZ_JACRWE010000001.1"/>
</dbReference>
<dbReference type="Gene3D" id="3.40.50.1820">
    <property type="entry name" value="alpha/beta hydrolase"/>
    <property type="match status" value="1"/>
</dbReference>
<feature type="domain" description="Serine aminopeptidase S33" evidence="1">
    <location>
        <begin position="19"/>
        <end position="228"/>
    </location>
</feature>
<reference evidence="2 3" key="1">
    <citation type="submission" date="2020-08" db="EMBL/GenBank/DDBJ databases">
        <authorList>
            <person name="Liu C."/>
            <person name="Sun Q."/>
        </authorList>
    </citation>
    <scope>NUCLEOTIDE SEQUENCE [LARGE SCALE GENOMIC DNA]</scope>
    <source>
        <strain evidence="2 3">NSJ-18</strain>
    </source>
</reference>
<dbReference type="EMBL" id="JACRWE010000001">
    <property type="protein sequence ID" value="MBC5995199.1"/>
    <property type="molecule type" value="Genomic_DNA"/>
</dbReference>
<protein>
    <submittedName>
        <fullName evidence="2">Alpha/beta fold hydrolase</fullName>
    </submittedName>
</protein>
<dbReference type="SUPFAM" id="SSF53474">
    <property type="entry name" value="alpha/beta-Hydrolases"/>
    <property type="match status" value="1"/>
</dbReference>
<dbReference type="InterPro" id="IPR029058">
    <property type="entry name" value="AB_hydrolase_fold"/>
</dbReference>
<name>A0ABR7JJW1_9FIRM</name>
<evidence type="ECO:0000313" key="2">
    <source>
        <dbReference type="EMBL" id="MBC5995199.1"/>
    </source>
</evidence>
<accession>A0ABR7JJW1</accession>
<dbReference type="PANTHER" id="PTHR43689">
    <property type="entry name" value="HYDROLASE"/>
    <property type="match status" value="1"/>
</dbReference>
<keyword evidence="3" id="KW-1185">Reference proteome</keyword>
<keyword evidence="2" id="KW-0378">Hydrolase</keyword>
<sequence>MVKEKNIHSPFVEELENSNTMVIFIHGILESPNQFNNLSRIAIDNNVSVCAILLDGHGRTGEDFANSSLRKWESSVETEIKKYVDKYDNIILVGHSMGALLSIDYYFKFNKKIKAIVAISTPLNIRVKFNIIISSFKIALGIIKDYDTLTNYAYNAFSISNCNMLTYINWIPRYIDLFRIIRRIRNKINEVNLPMLIVHCMNDELVSNKSIKTYEKSFEYNNKENNKKIIRLTNSGHFYYEEKDLYILEKEFRDFVTRKIS</sequence>
<dbReference type="PIRSF" id="PIRSF017388">
    <property type="entry name" value="Esterase_lipase"/>
    <property type="match status" value="1"/>
</dbReference>
<comment type="caution">
    <text evidence="2">The sequence shown here is derived from an EMBL/GenBank/DDBJ whole genome shotgun (WGS) entry which is preliminary data.</text>
</comment>
<evidence type="ECO:0000313" key="3">
    <source>
        <dbReference type="Proteomes" id="UP000609849"/>
    </source>
</evidence>
<proteinExistence type="predicted"/>
<organism evidence="2 3">
    <name type="scientific">Romboutsia faecis</name>
    <dbReference type="NCBI Taxonomy" id="2764597"/>
    <lineage>
        <taxon>Bacteria</taxon>
        <taxon>Bacillati</taxon>
        <taxon>Bacillota</taxon>
        <taxon>Clostridia</taxon>
        <taxon>Peptostreptococcales</taxon>
        <taxon>Peptostreptococcaceae</taxon>
        <taxon>Romboutsia</taxon>
    </lineage>
</organism>
<dbReference type="GO" id="GO:0016787">
    <property type="term" value="F:hydrolase activity"/>
    <property type="evidence" value="ECO:0007669"/>
    <property type="project" value="UniProtKB-KW"/>
</dbReference>
<gene>
    <name evidence="2" type="ORF">H8923_00370</name>
</gene>
<dbReference type="Proteomes" id="UP000609849">
    <property type="component" value="Unassembled WGS sequence"/>
</dbReference>
<dbReference type="Pfam" id="PF12146">
    <property type="entry name" value="Hydrolase_4"/>
    <property type="match status" value="1"/>
</dbReference>
<dbReference type="PANTHER" id="PTHR43689:SF8">
    <property type="entry name" value="ALPHA_BETA-HYDROLASES SUPERFAMILY PROTEIN"/>
    <property type="match status" value="1"/>
</dbReference>
<evidence type="ECO:0000259" key="1">
    <source>
        <dbReference type="Pfam" id="PF12146"/>
    </source>
</evidence>
<dbReference type="InterPro" id="IPR022742">
    <property type="entry name" value="Hydrolase_4"/>
</dbReference>